<sequence>MDVYAMILAAGTSSRMGQPKQLLPLGEYFILEHVIHRVLEGPFTKVAAVIGHEAAAIQESIHIEDRRFQWIINKNYHLGKSSSLICGLESFISTGSNVMVFLGDLPFISDETVHTLYESGMELFSECGEPFIVRPVYKEVPGHPVFFGQVNKGLFDDLGGDQGAKAIIERFTCRKHLIVEDEGVLLDVDTPEAYKEAKKRNRKYG</sequence>
<dbReference type="Pfam" id="PF12804">
    <property type="entry name" value="NTP_transf_3"/>
    <property type="match status" value="1"/>
</dbReference>
<reference evidence="2 3" key="1">
    <citation type="submission" date="2023-07" db="EMBL/GenBank/DDBJ databases">
        <title>Bacillus lucianemedeirus sp. nov, a new species isolated from an immunobiological production facility.</title>
        <authorList>
            <person name="Costa L.V."/>
            <person name="Miranda R.V.S.L."/>
            <person name="Brandao M.L.L."/>
            <person name="Reis C.M.F."/>
            <person name="Frazao A.M."/>
            <person name="Cruz F.V."/>
            <person name="Baio P.V.P."/>
            <person name="Veras J.F.C."/>
            <person name="Ramos J.N."/>
            <person name="Vieira V."/>
        </authorList>
    </citation>
    <scope>NUCLEOTIDE SEQUENCE [LARGE SCALE GENOMIC DNA]</scope>
    <source>
        <strain evidence="2 3">B190/17</strain>
    </source>
</reference>
<dbReference type="InterPro" id="IPR025877">
    <property type="entry name" value="MobA-like_NTP_Trfase"/>
</dbReference>
<dbReference type="SUPFAM" id="SSF53448">
    <property type="entry name" value="Nucleotide-diphospho-sugar transferases"/>
    <property type="match status" value="1"/>
</dbReference>
<dbReference type="Gene3D" id="3.90.550.10">
    <property type="entry name" value="Spore Coat Polysaccharide Biosynthesis Protein SpsA, Chain A"/>
    <property type="match status" value="1"/>
</dbReference>
<dbReference type="EMBL" id="JAUIYO010000004">
    <property type="protein sequence ID" value="MFK2825713.1"/>
    <property type="molecule type" value="Genomic_DNA"/>
</dbReference>
<evidence type="ECO:0000313" key="3">
    <source>
        <dbReference type="Proteomes" id="UP001619911"/>
    </source>
</evidence>
<keyword evidence="3" id="KW-1185">Reference proteome</keyword>
<dbReference type="CDD" id="cd04182">
    <property type="entry name" value="GT_2_like_f"/>
    <property type="match status" value="1"/>
</dbReference>
<dbReference type="Proteomes" id="UP001619911">
    <property type="component" value="Unassembled WGS sequence"/>
</dbReference>
<evidence type="ECO:0000259" key="1">
    <source>
        <dbReference type="Pfam" id="PF12804"/>
    </source>
</evidence>
<name>A0ABW8I985_9BACI</name>
<gene>
    <name evidence="2" type="ORF">QYG89_08465</name>
</gene>
<dbReference type="InterPro" id="IPR029044">
    <property type="entry name" value="Nucleotide-diphossugar_trans"/>
</dbReference>
<proteinExistence type="predicted"/>
<organism evidence="2 3">
    <name type="scientific">Bacillus lumedeiriae</name>
    <dbReference type="NCBI Taxonomy" id="3058829"/>
    <lineage>
        <taxon>Bacteria</taxon>
        <taxon>Bacillati</taxon>
        <taxon>Bacillota</taxon>
        <taxon>Bacilli</taxon>
        <taxon>Bacillales</taxon>
        <taxon>Bacillaceae</taxon>
        <taxon>Bacillus</taxon>
    </lineage>
</organism>
<dbReference type="RefSeq" id="WP_404316560.1">
    <property type="nucleotide sequence ID" value="NZ_JAUIYO010000004.1"/>
</dbReference>
<protein>
    <submittedName>
        <fullName evidence="2">Nucleotidyltransferase family protein</fullName>
    </submittedName>
</protein>
<accession>A0ABW8I985</accession>
<dbReference type="PANTHER" id="PTHR43777:SF1">
    <property type="entry name" value="MOLYBDENUM COFACTOR CYTIDYLYLTRANSFERASE"/>
    <property type="match status" value="1"/>
</dbReference>
<comment type="caution">
    <text evidence="2">The sequence shown here is derived from an EMBL/GenBank/DDBJ whole genome shotgun (WGS) entry which is preliminary data.</text>
</comment>
<feature type="domain" description="MobA-like NTP transferase" evidence="1">
    <location>
        <begin position="5"/>
        <end position="170"/>
    </location>
</feature>
<evidence type="ECO:0000313" key="2">
    <source>
        <dbReference type="EMBL" id="MFK2825713.1"/>
    </source>
</evidence>
<dbReference type="PANTHER" id="PTHR43777">
    <property type="entry name" value="MOLYBDENUM COFACTOR CYTIDYLYLTRANSFERASE"/>
    <property type="match status" value="1"/>
</dbReference>